<dbReference type="Gene3D" id="4.10.240.10">
    <property type="entry name" value="Zn(2)-C6 fungal-type DNA-binding domain"/>
    <property type="match status" value="1"/>
</dbReference>
<dbReference type="CDD" id="cd12148">
    <property type="entry name" value="fungal_TF_MHR"/>
    <property type="match status" value="1"/>
</dbReference>
<dbReference type="PROSITE" id="PS00463">
    <property type="entry name" value="ZN2_CY6_FUNGAL_1"/>
    <property type="match status" value="1"/>
</dbReference>
<gene>
    <name evidence="3" type="ORF">FALBO_1813</name>
</gene>
<dbReference type="EMBL" id="JAADYS010000230">
    <property type="protein sequence ID" value="KAF4471280.1"/>
    <property type="molecule type" value="Genomic_DNA"/>
</dbReference>
<name>A0A8H4LKJ7_9HYPO</name>
<proteinExistence type="predicted"/>
<keyword evidence="1" id="KW-0539">Nucleus</keyword>
<dbReference type="PROSITE" id="PS50048">
    <property type="entry name" value="ZN2_CY6_FUNGAL_2"/>
    <property type="match status" value="1"/>
</dbReference>
<dbReference type="SMART" id="SM00066">
    <property type="entry name" value="GAL4"/>
    <property type="match status" value="1"/>
</dbReference>
<dbReference type="Proteomes" id="UP000554235">
    <property type="component" value="Unassembled WGS sequence"/>
</dbReference>
<comment type="caution">
    <text evidence="3">The sequence shown here is derived from an EMBL/GenBank/DDBJ whole genome shotgun (WGS) entry which is preliminary data.</text>
</comment>
<evidence type="ECO:0000313" key="4">
    <source>
        <dbReference type="Proteomes" id="UP000554235"/>
    </source>
</evidence>
<dbReference type="GO" id="GO:0000981">
    <property type="term" value="F:DNA-binding transcription factor activity, RNA polymerase II-specific"/>
    <property type="evidence" value="ECO:0007669"/>
    <property type="project" value="InterPro"/>
</dbReference>
<organism evidence="3 4">
    <name type="scientific">Fusarium albosuccineum</name>
    <dbReference type="NCBI Taxonomy" id="1237068"/>
    <lineage>
        <taxon>Eukaryota</taxon>
        <taxon>Fungi</taxon>
        <taxon>Dikarya</taxon>
        <taxon>Ascomycota</taxon>
        <taxon>Pezizomycotina</taxon>
        <taxon>Sordariomycetes</taxon>
        <taxon>Hypocreomycetidae</taxon>
        <taxon>Hypocreales</taxon>
        <taxon>Nectriaceae</taxon>
        <taxon>Fusarium</taxon>
        <taxon>Fusarium decemcellulare species complex</taxon>
    </lineage>
</organism>
<evidence type="ECO:0000313" key="3">
    <source>
        <dbReference type="EMBL" id="KAF4471280.1"/>
    </source>
</evidence>
<evidence type="ECO:0000259" key="2">
    <source>
        <dbReference type="PROSITE" id="PS50048"/>
    </source>
</evidence>
<evidence type="ECO:0000256" key="1">
    <source>
        <dbReference type="ARBA" id="ARBA00023242"/>
    </source>
</evidence>
<keyword evidence="4" id="KW-1185">Reference proteome</keyword>
<dbReference type="SUPFAM" id="SSF57701">
    <property type="entry name" value="Zn2/Cys6 DNA-binding domain"/>
    <property type="match status" value="1"/>
</dbReference>
<accession>A0A8H4LKJ7</accession>
<protein>
    <submittedName>
        <fullName evidence="3">C6 zinc finger domain containing</fullName>
    </submittedName>
</protein>
<dbReference type="CDD" id="cd00067">
    <property type="entry name" value="GAL4"/>
    <property type="match status" value="1"/>
</dbReference>
<dbReference type="InterPro" id="IPR036864">
    <property type="entry name" value="Zn2-C6_fun-type_DNA-bd_sf"/>
</dbReference>
<dbReference type="Pfam" id="PF00172">
    <property type="entry name" value="Zn_clus"/>
    <property type="match status" value="1"/>
</dbReference>
<sequence length="642" mass="71751">MLPHQWAQPGSSADAPVSREAASYARRRAGTACTVCRGRKTKCDNQRPICGFCKTTGGACVYPDDTPSDASKLDRGSLAILQRLGEMEHRLATLLDRQDTRATTNPGLAQQPLAELTDPMPGPEGWGVSPGHAVDLGHGRPPAADVVTRSSEMRVENMLRWPVFSVNHPSLASSLGRLDATQRTGGGENLFDLDPEVIQNLVENFLLTNHIKNPIFNIDELWVCVRRVAEAGLRWDGETCLVLLICAISVLSPNIVEEMHPRYSKSPSRLGRAELYFQMAQRRIGMLYHSNCLMAAQCSFLTAVYLMTTMRIMAAWKAFSQAGTQCVGLLITRGSLNEDGVGASPAGTGLGDEQMEDSLYWTCLKSELELRTELGLPGSILNDMHYSHLYPSPPDPSQLTFDEMRPSSEIRSGRERERLEQGWFFYLAEIALRRIMNDALSARYRLRSWYYNTSWWTSSGVKGYSEYVDGFRAELNTWKEMLPSTMRFSDDPREPTRDALKGILRGHLIDVLDVLYFPAVQAVVCKNIRELSPLILSMARVALENAMYRITICEEGFWHRHQGTWLMIRTCSRSTLQLLATALRAQQEPCLADLLPNGWMQAVASIMTLIEYWEDESPDLGLLLARLRSLAAIAGCGHMTPN</sequence>
<dbReference type="OrthoDB" id="4356994at2759"/>
<dbReference type="PANTHER" id="PTHR47785:SF5">
    <property type="entry name" value="ZN(II)2CYS6 TRANSCRIPTION FACTOR (EUROFUNG)"/>
    <property type="match status" value="1"/>
</dbReference>
<dbReference type="PANTHER" id="PTHR47785">
    <property type="entry name" value="ZN(II)2CYS6 TRANSCRIPTION FACTOR (EUROFUNG)-RELATED-RELATED"/>
    <property type="match status" value="1"/>
</dbReference>
<dbReference type="AlphaFoldDB" id="A0A8H4LKJ7"/>
<dbReference type="InterPro" id="IPR053181">
    <property type="entry name" value="EcdB-like_regulator"/>
</dbReference>
<feature type="domain" description="Zn(2)-C6 fungal-type" evidence="2">
    <location>
        <begin position="32"/>
        <end position="62"/>
    </location>
</feature>
<dbReference type="GO" id="GO:0008270">
    <property type="term" value="F:zinc ion binding"/>
    <property type="evidence" value="ECO:0007669"/>
    <property type="project" value="InterPro"/>
</dbReference>
<dbReference type="InterPro" id="IPR001138">
    <property type="entry name" value="Zn2Cys6_DnaBD"/>
</dbReference>
<reference evidence="3 4" key="1">
    <citation type="submission" date="2020-01" db="EMBL/GenBank/DDBJ databases">
        <title>Identification and distribution of gene clusters putatively required for synthesis of sphingolipid metabolism inhibitors in phylogenetically diverse species of the filamentous fungus Fusarium.</title>
        <authorList>
            <person name="Kim H.-S."/>
            <person name="Busman M."/>
            <person name="Brown D.W."/>
            <person name="Divon H."/>
            <person name="Uhlig S."/>
            <person name="Proctor R.H."/>
        </authorList>
    </citation>
    <scope>NUCLEOTIDE SEQUENCE [LARGE SCALE GENOMIC DNA]</scope>
    <source>
        <strain evidence="3 4">NRRL 20459</strain>
    </source>
</reference>